<dbReference type="InterPro" id="IPR011055">
    <property type="entry name" value="Dup_hybrid_motif"/>
</dbReference>
<reference evidence="2 3" key="1">
    <citation type="submission" date="2016-10" db="EMBL/GenBank/DDBJ databases">
        <authorList>
            <person name="de Groot N.N."/>
        </authorList>
    </citation>
    <scope>NUCLEOTIDE SEQUENCE [LARGE SCALE GENOMIC DNA]</scope>
    <source>
        <strain evidence="2 3">CGMCC 1.10228</strain>
    </source>
</reference>
<feature type="domain" description="Peptidoglycan binding-like" evidence="1">
    <location>
        <begin position="520"/>
        <end position="559"/>
    </location>
</feature>
<dbReference type="Pfam" id="PF01471">
    <property type="entry name" value="PG_binding_1"/>
    <property type="match status" value="1"/>
</dbReference>
<name>A0A1G7ZEX0_9VIBR</name>
<dbReference type="Gene3D" id="1.10.101.10">
    <property type="entry name" value="PGBD-like superfamily/PGBD"/>
    <property type="match status" value="1"/>
</dbReference>
<dbReference type="Proteomes" id="UP000198854">
    <property type="component" value="Unassembled WGS sequence"/>
</dbReference>
<dbReference type="RefSeq" id="WP_093272047.1">
    <property type="nucleotide sequence ID" value="NZ_FNDD01000007.1"/>
</dbReference>
<sequence length="774" mass="89108">MNAVFPILKQDGKPYHTLNEFKRLFEETKSGRYIMSQGHGWHGGMHITDKQAPWCRHLSPVQAMMDGRVVVYRMNENYLESQYETPTQSTVPLKFSNNFVLIEHSIDNPDQEDKQATSFTFYTLYMHLAPISDMKETEAYSVNRGKGINGHQFGFSGNSEPSKSVKDKVISLAKDTVIEHVYAKDPVKHDGYYYSLFQIMNVPDQSQQSTVGQLVWVAIGRQSATDRLNDTTYFRPAQQTIPQWMKHDDFCSDGSVVLMPYDGEDYLKVKAGDALGYLGLHEFSQTMQPAIKQEYQVHIECFSIDEPPTFFLKMLSPADDTPENYFKIIDGTNDQALCSGEISIENKFFKTIAEYVSQQSLLPEKFKKADSLRAYLEPNRERFETLIVKHQNEWHVDNTQGLCETSHAQSQKAMDEYNEAHFEPGTYYDSKWRQEIFLPSHERFIQHETDRLEQYAWMRDFGEPLCFTPELWHLWPLAYLKIFTILKSDQLRGSHALNESAEKKAVSYSKGARDKKGAKDKAVELIQKALLAFEYDLSVDGDFGDKTEQVIKRFQQEYQPSHQYHDDYQMPKDGIVDGNTLLAIDEALLEEWKTPLKVNVIYKHTLAAEKRVVSDKSIKLIQSVFEKAGVKTAVITSTFRTPYEQASIMYRNAKIDLKGQKKMYGPVGDKVLIVYEKNKSKSSNEVINLMENKINSLADEGEYVSNHIVTLEKYNKNNIIDIGVNSVLIKNGNDKDIIEKITRGFDLLEQNNSEVNFLDETQKSNKCWHLEVKQ</sequence>
<dbReference type="EMBL" id="FNDD01000007">
    <property type="protein sequence ID" value="SDH07281.1"/>
    <property type="molecule type" value="Genomic_DNA"/>
</dbReference>
<organism evidence="2 3">
    <name type="scientific">Vibrio xiamenensis</name>
    <dbReference type="NCBI Taxonomy" id="861298"/>
    <lineage>
        <taxon>Bacteria</taxon>
        <taxon>Pseudomonadati</taxon>
        <taxon>Pseudomonadota</taxon>
        <taxon>Gammaproteobacteria</taxon>
        <taxon>Vibrionales</taxon>
        <taxon>Vibrionaceae</taxon>
        <taxon>Vibrio</taxon>
    </lineage>
</organism>
<dbReference type="AlphaFoldDB" id="A0A1G7ZEX0"/>
<protein>
    <submittedName>
        <fullName evidence="2">Putative peptidoglycan binding domain-containing protein</fullName>
    </submittedName>
</protein>
<evidence type="ECO:0000313" key="2">
    <source>
        <dbReference type="EMBL" id="SDH07281.1"/>
    </source>
</evidence>
<dbReference type="InterPro" id="IPR002477">
    <property type="entry name" value="Peptidoglycan-bd-like"/>
</dbReference>
<dbReference type="InterPro" id="IPR036365">
    <property type="entry name" value="PGBD-like_sf"/>
</dbReference>
<evidence type="ECO:0000313" key="3">
    <source>
        <dbReference type="Proteomes" id="UP000198854"/>
    </source>
</evidence>
<dbReference type="Gene3D" id="2.70.70.10">
    <property type="entry name" value="Glucose Permease (Domain IIA)"/>
    <property type="match status" value="1"/>
</dbReference>
<dbReference type="InterPro" id="IPR036366">
    <property type="entry name" value="PGBDSf"/>
</dbReference>
<proteinExistence type="predicted"/>
<evidence type="ECO:0000259" key="1">
    <source>
        <dbReference type="Pfam" id="PF01471"/>
    </source>
</evidence>
<keyword evidence="3" id="KW-1185">Reference proteome</keyword>
<dbReference type="SUPFAM" id="SSF47090">
    <property type="entry name" value="PGBD-like"/>
    <property type="match status" value="1"/>
</dbReference>
<accession>A0A1G7ZEX0</accession>
<dbReference type="OrthoDB" id="1242806at2"/>
<gene>
    <name evidence="2" type="ORF">SAMN04488136_107166</name>
</gene>
<dbReference type="STRING" id="861298.SAMN04488136_107166"/>